<gene>
    <name evidence="1" type="ORF">QFC21_004025</name>
</gene>
<proteinExistence type="predicted"/>
<reference evidence="1" key="1">
    <citation type="submission" date="2023-04" db="EMBL/GenBank/DDBJ databases">
        <title>Draft Genome sequencing of Naganishia species isolated from polar environments using Oxford Nanopore Technology.</title>
        <authorList>
            <person name="Leo P."/>
            <person name="Venkateswaran K."/>
        </authorList>
    </citation>
    <scope>NUCLEOTIDE SEQUENCE</scope>
    <source>
        <strain evidence="1">MNA-CCFEE 5423</strain>
    </source>
</reference>
<evidence type="ECO:0000313" key="1">
    <source>
        <dbReference type="EMBL" id="KAJ9099146.1"/>
    </source>
</evidence>
<comment type="caution">
    <text evidence="1">The sequence shown here is derived from an EMBL/GenBank/DDBJ whole genome shotgun (WGS) entry which is preliminary data.</text>
</comment>
<dbReference type="Proteomes" id="UP001227268">
    <property type="component" value="Unassembled WGS sequence"/>
</dbReference>
<name>A0ACC2VKL1_9TREE</name>
<sequence>MVHPIARKAVARSTRAAVQARNISSSRCLRAGHAETAHSGSESANTNESFMTSTWRNTAIATVLALVAYNTLPSPPSKATSPSTDPEYNTSAAAKLPVFSRILASITPEAKTWTERNEKHLKLAMEAADDRLLFQEAERPRIHRLRNPGMFESASPNCITVGETVDLSNLVVKGDQTLPEEVGSQK</sequence>
<accession>A0ACC2VKL1</accession>
<evidence type="ECO:0000313" key="2">
    <source>
        <dbReference type="Proteomes" id="UP001227268"/>
    </source>
</evidence>
<organism evidence="1 2">
    <name type="scientific">Naganishia friedmannii</name>
    <dbReference type="NCBI Taxonomy" id="89922"/>
    <lineage>
        <taxon>Eukaryota</taxon>
        <taxon>Fungi</taxon>
        <taxon>Dikarya</taxon>
        <taxon>Basidiomycota</taxon>
        <taxon>Agaricomycotina</taxon>
        <taxon>Tremellomycetes</taxon>
        <taxon>Filobasidiales</taxon>
        <taxon>Filobasidiaceae</taxon>
        <taxon>Naganishia</taxon>
    </lineage>
</organism>
<keyword evidence="2" id="KW-1185">Reference proteome</keyword>
<protein>
    <submittedName>
        <fullName evidence="1">Uncharacterized protein</fullName>
    </submittedName>
</protein>
<dbReference type="EMBL" id="JASBWT010000013">
    <property type="protein sequence ID" value="KAJ9099146.1"/>
    <property type="molecule type" value="Genomic_DNA"/>
</dbReference>